<sequence length="107" mass="12192">MVRRTSRDLVVLPNHFSRTTSRTPTGETPFVMAYGTEAMIPVEVGIPSLQKVFQANREVGVGTLGLTWKGPYKIIEEVRPGTYMLEESEGRETRHPWNVAHLRPYHQ</sequence>
<protein>
    <submittedName>
        <fullName evidence="1">Ribonuclease H</fullName>
    </submittedName>
</protein>
<organism evidence="1 2">
    <name type="scientific">Abeliophyllum distichum</name>
    <dbReference type="NCBI Taxonomy" id="126358"/>
    <lineage>
        <taxon>Eukaryota</taxon>
        <taxon>Viridiplantae</taxon>
        <taxon>Streptophyta</taxon>
        <taxon>Embryophyta</taxon>
        <taxon>Tracheophyta</taxon>
        <taxon>Spermatophyta</taxon>
        <taxon>Magnoliopsida</taxon>
        <taxon>eudicotyledons</taxon>
        <taxon>Gunneridae</taxon>
        <taxon>Pentapetalae</taxon>
        <taxon>asterids</taxon>
        <taxon>lamiids</taxon>
        <taxon>Lamiales</taxon>
        <taxon>Oleaceae</taxon>
        <taxon>Forsythieae</taxon>
        <taxon>Abeliophyllum</taxon>
    </lineage>
</organism>
<gene>
    <name evidence="1" type="ORF">Adt_11715</name>
</gene>
<evidence type="ECO:0000313" key="1">
    <source>
        <dbReference type="EMBL" id="KAL2526661.1"/>
    </source>
</evidence>
<proteinExistence type="predicted"/>
<name>A0ABD1UNM0_9LAMI</name>
<comment type="caution">
    <text evidence="1">The sequence shown here is derived from an EMBL/GenBank/DDBJ whole genome shotgun (WGS) entry which is preliminary data.</text>
</comment>
<reference evidence="2" key="1">
    <citation type="submission" date="2024-07" db="EMBL/GenBank/DDBJ databases">
        <title>Two chromosome-level genome assemblies of Korean endemic species Abeliophyllum distichum and Forsythia ovata (Oleaceae).</title>
        <authorList>
            <person name="Jang H."/>
        </authorList>
    </citation>
    <scope>NUCLEOTIDE SEQUENCE [LARGE SCALE GENOMIC DNA]</scope>
</reference>
<dbReference type="Proteomes" id="UP001604336">
    <property type="component" value="Unassembled WGS sequence"/>
</dbReference>
<dbReference type="AlphaFoldDB" id="A0ABD1UNM0"/>
<dbReference type="EMBL" id="JBFOLK010000003">
    <property type="protein sequence ID" value="KAL2526661.1"/>
    <property type="molecule type" value="Genomic_DNA"/>
</dbReference>
<evidence type="ECO:0000313" key="2">
    <source>
        <dbReference type="Proteomes" id="UP001604336"/>
    </source>
</evidence>
<accession>A0ABD1UNM0</accession>
<keyword evidence="2" id="KW-1185">Reference proteome</keyword>